<proteinExistence type="predicted"/>
<dbReference type="STRING" id="438753.AZC_1709"/>
<reference evidence="1 2" key="4">
    <citation type="journal article" date="2009" name="Appl. Environ. Microbiol.">
        <title>Comparative genome-wide transcriptional profiling of Azorhizobium caulinodans ORS571 grown under free-living and symbiotic conditions.</title>
        <authorList>
            <person name="Tsukada S."/>
            <person name="Aono T."/>
            <person name="Akiba N."/>
            <person name="Lee KB."/>
            <person name="Liu CT."/>
            <person name="Toyazaki H."/>
            <person name="Oyaizu H."/>
        </authorList>
    </citation>
    <scope>NUCLEOTIDE SEQUENCE [LARGE SCALE GENOMIC DNA]</scope>
    <source>
        <strain evidence="2">ATCC 43989 / DSM 5975 / JCM 20966 / LMG 6465 / NBRC 14845 / NCIMB 13405 / ORS 571</strain>
    </source>
</reference>
<dbReference type="RefSeq" id="WP_012170237.1">
    <property type="nucleotide sequence ID" value="NC_009937.1"/>
</dbReference>
<dbReference type="HOGENOM" id="CLU_125060_2_1_5"/>
<dbReference type="Gene3D" id="3.10.450.50">
    <property type="match status" value="1"/>
</dbReference>
<evidence type="ECO:0000313" key="1">
    <source>
        <dbReference type="EMBL" id="BAF87707.1"/>
    </source>
</evidence>
<reference evidence="2" key="2">
    <citation type="submission" date="2007-04" db="EMBL/GenBank/DDBJ databases">
        <title>Complete genome sequence of the nitrogen-fixing bacterium Azorhizobium caulinodans ORS571.</title>
        <authorList>
            <person name="Lee K.B."/>
            <person name="Backer P.D."/>
            <person name="Aono T."/>
            <person name="Liu C.T."/>
            <person name="Suzuki S."/>
            <person name="Suzuki T."/>
            <person name="Kaneko T."/>
            <person name="Yamada M."/>
            <person name="Tabata S."/>
            <person name="Kupfer D.M."/>
            <person name="Najar F.Z."/>
            <person name="Wiley G.B."/>
            <person name="Roe B."/>
            <person name="Binnewies T."/>
            <person name="Ussery D."/>
            <person name="Vereecke D."/>
            <person name="Gevers D."/>
            <person name="Holsters M."/>
            <person name="Oyaizu H."/>
        </authorList>
    </citation>
    <scope>NUCLEOTIDE SEQUENCE [LARGE SCALE GENOMIC DNA]</scope>
    <source>
        <strain evidence="2">ATCC 43989 / DSM 5975 / JCM 20966 / LMG 6465 / NBRC 14845 / NCIMB 13405 / ORS 571</strain>
    </source>
</reference>
<reference evidence="1 2" key="3">
    <citation type="journal article" date="2008" name="BMC Genomics">
        <title>The genome of the versatile nitrogen fixer Azorhizobium caulinodans ORS571.</title>
        <authorList>
            <person name="Lee KB."/>
            <person name="Backer P.D."/>
            <person name="Aono T."/>
            <person name="Liu CT."/>
            <person name="Suzuki S."/>
            <person name="Suzuki T."/>
            <person name="Kaneko T."/>
            <person name="Yamada M."/>
            <person name="Tabata S."/>
            <person name="Kupfer D.M."/>
            <person name="Najar F.Z."/>
            <person name="Wiley G.B."/>
            <person name="Roe B."/>
            <person name="Binnewies T.T."/>
            <person name="Ussery D.W."/>
            <person name="D'Haeze W."/>
            <person name="Herder J.D."/>
            <person name="Gevers D."/>
            <person name="Vereecke D."/>
            <person name="Holsters M."/>
            <person name="Oyaizu H."/>
        </authorList>
    </citation>
    <scope>NUCLEOTIDE SEQUENCE [LARGE SCALE GENOMIC DNA]</scope>
    <source>
        <strain evidence="2">ATCC 43989 / DSM 5975 / JCM 20966 / LMG 6465 / NBRC 14845 / NCIMB 13405 / ORS 571</strain>
    </source>
</reference>
<dbReference type="Proteomes" id="UP000000270">
    <property type="component" value="Chromosome"/>
</dbReference>
<evidence type="ECO:0008006" key="3">
    <source>
        <dbReference type="Google" id="ProtNLM"/>
    </source>
</evidence>
<sequence>MTDTIQTLLRRNLHEVFGTRDTARRRAAIEALYDPAATFVDHGGTHAGWDAIDAAAAAVQAATSGFIFAEDGDAQVVGDLAEGAGRVAWTYGPAEDKRRVTGADLVLIRNGRILALSAVLHR</sequence>
<dbReference type="SUPFAM" id="SSF54427">
    <property type="entry name" value="NTF2-like"/>
    <property type="match status" value="1"/>
</dbReference>
<reference evidence="1 2" key="5">
    <citation type="journal article" date="2010" name="Appl. Environ. Microbiol.">
        <title>phrR-like gene praR of Azorhizobium caulinodans ORS571 is essential for symbiosis with Sesbania rostrata and is involved in expression of reb genes.</title>
        <authorList>
            <person name="Akiba N."/>
            <person name="Aono T."/>
            <person name="Toyazaki H."/>
            <person name="Sato S."/>
            <person name="Oyaizu H."/>
        </authorList>
    </citation>
    <scope>NUCLEOTIDE SEQUENCE [LARGE SCALE GENOMIC DNA]</scope>
    <source>
        <strain evidence="2">ATCC 43989 / DSM 5975 / JCM 20966 / LMG 6465 / NBRC 14845 / NCIMB 13405 / ORS 571</strain>
    </source>
</reference>
<reference evidence="1 2" key="1">
    <citation type="journal article" date="2007" name="Appl. Environ. Microbiol.">
        <title>Rhizobial factors required for stem nodule maturation and maintenance in Sesbania rostrata-Azorhizobium caulinodans ORS571 symbiosis.</title>
        <authorList>
            <person name="Suzuki S."/>
            <person name="Aono T."/>
            <person name="Lee KB."/>
            <person name="Suzuki T."/>
            <person name="Liu CT."/>
            <person name="Miwa H."/>
            <person name="Wakao S."/>
            <person name="Iki T."/>
            <person name="Oyaizu H."/>
        </authorList>
    </citation>
    <scope>NUCLEOTIDE SEQUENCE [LARGE SCALE GENOMIC DNA]</scope>
    <source>
        <strain evidence="2">ATCC 43989 / DSM 5975 / JCM 20966 / LMG 6465 / NBRC 14845 / NCIMB 13405 / ORS 571</strain>
    </source>
</reference>
<keyword evidence="2" id="KW-1185">Reference proteome</keyword>
<dbReference type="InterPro" id="IPR032710">
    <property type="entry name" value="NTF2-like_dom_sf"/>
</dbReference>
<organism evidence="1 2">
    <name type="scientific">Azorhizobium caulinodans (strain ATCC 43989 / DSM 5975 / JCM 20966 / LMG 6465 / NBRC 14845 / NCIMB 13405 / ORS 571)</name>
    <dbReference type="NCBI Taxonomy" id="438753"/>
    <lineage>
        <taxon>Bacteria</taxon>
        <taxon>Pseudomonadati</taxon>
        <taxon>Pseudomonadota</taxon>
        <taxon>Alphaproteobacteria</taxon>
        <taxon>Hyphomicrobiales</taxon>
        <taxon>Xanthobacteraceae</taxon>
        <taxon>Azorhizobium</taxon>
    </lineage>
</organism>
<name>A8I4A6_AZOC5</name>
<gene>
    <name evidence="1" type="ordered locus">AZC_1709</name>
</gene>
<dbReference type="EMBL" id="AP009384">
    <property type="protein sequence ID" value="BAF87707.1"/>
    <property type="molecule type" value="Genomic_DNA"/>
</dbReference>
<dbReference type="KEGG" id="azc:AZC_1709"/>
<evidence type="ECO:0000313" key="2">
    <source>
        <dbReference type="Proteomes" id="UP000000270"/>
    </source>
</evidence>
<accession>A8I4A6</accession>
<protein>
    <recommendedName>
        <fullName evidence="3">SnoaL-like domain-containing protein</fullName>
    </recommendedName>
</protein>
<reference evidence="1 2" key="6">
    <citation type="journal article" date="2011" name="Appl. Environ. Microbiol.">
        <title>Involvement of the azorhizobial chromosome partition gene (parA) in the onset of bacteroid differentiation during Sesbania rostrata stem nodule development.</title>
        <authorList>
            <person name="Liu CT."/>
            <person name="Lee KB."/>
            <person name="Wang YS."/>
            <person name="Peng MH."/>
            <person name="Lee KT."/>
            <person name="Suzuki S."/>
            <person name="Suzuki T."/>
            <person name="Oyaizu H."/>
        </authorList>
    </citation>
    <scope>NUCLEOTIDE SEQUENCE [LARGE SCALE GENOMIC DNA]</scope>
    <source>
        <strain evidence="2">ATCC 43989 / DSM 5975 / JCM 20966 / LMG 6465 / NBRC 14845 / NCIMB 13405 / ORS 571</strain>
    </source>
</reference>
<dbReference type="AlphaFoldDB" id="A8I4A6"/>